<keyword evidence="4" id="KW-1185">Reference proteome</keyword>
<accession>A0A1M6P1P2</accession>
<name>A0A1M6P1P2_9FLAO</name>
<reference evidence="3" key="2">
    <citation type="submission" date="2016-11" db="EMBL/GenBank/DDBJ databases">
        <authorList>
            <person name="Jaros S."/>
            <person name="Januszkiewicz K."/>
            <person name="Wedrychowicz H."/>
        </authorList>
    </citation>
    <scope>NUCLEOTIDE SEQUENCE [LARGE SCALE GENOMIC DNA]</scope>
    <source>
        <strain evidence="3">DSM 19858</strain>
    </source>
</reference>
<keyword evidence="1" id="KW-1133">Transmembrane helix</keyword>
<dbReference type="EMBL" id="FQYU01000017">
    <property type="protein sequence ID" value="SHK01885.1"/>
    <property type="molecule type" value="Genomic_DNA"/>
</dbReference>
<reference evidence="4" key="1">
    <citation type="submission" date="2016-11" db="EMBL/GenBank/DDBJ databases">
        <authorList>
            <person name="Varghese N."/>
            <person name="Submissions S."/>
        </authorList>
    </citation>
    <scope>NUCLEOTIDE SEQUENCE [LARGE SCALE GENOMIC DNA]</scope>
    <source>
        <strain evidence="4">DSM 19858</strain>
    </source>
</reference>
<evidence type="ECO:0000313" key="3">
    <source>
        <dbReference type="EMBL" id="SHK01885.1"/>
    </source>
</evidence>
<dbReference type="Proteomes" id="UP000184543">
    <property type="component" value="Unassembled WGS sequence"/>
</dbReference>
<feature type="transmembrane region" description="Helical" evidence="1">
    <location>
        <begin position="6"/>
        <end position="25"/>
    </location>
</feature>
<sequence length="197" mass="22931">MIFNILQSVAIIIASSVAIYGINSWRREAKWKRQYELAEEILASMYEAHHAIRIIRSPIGFSNEGLSRTKSDNETPQQTEVYNQAYVARERFERNKKPLEKLHSLKYRFIALYGKEYEQHFDKFSQTVHKIFFASDQIARVKLGEYGNDQKLIGDIMKESRADLYGSIKYDDKIEKELSVAIDAIESKCRNIIGKNN</sequence>
<protein>
    <submittedName>
        <fullName evidence="3">Uncharacterized protein</fullName>
    </submittedName>
</protein>
<evidence type="ECO:0000256" key="1">
    <source>
        <dbReference type="SAM" id="Phobius"/>
    </source>
</evidence>
<organism evidence="3 4">
    <name type="scientific">Pseudozobellia thermophila</name>
    <dbReference type="NCBI Taxonomy" id="192903"/>
    <lineage>
        <taxon>Bacteria</taxon>
        <taxon>Pseudomonadati</taxon>
        <taxon>Bacteroidota</taxon>
        <taxon>Flavobacteriia</taxon>
        <taxon>Flavobacteriales</taxon>
        <taxon>Flavobacteriaceae</taxon>
        <taxon>Pseudozobellia</taxon>
    </lineage>
</organism>
<evidence type="ECO:0000313" key="4">
    <source>
        <dbReference type="Proteomes" id="UP000184543"/>
    </source>
</evidence>
<dbReference type="EMBL" id="FQYU01000004">
    <property type="protein sequence ID" value="SHJ34352.1"/>
    <property type="molecule type" value="Genomic_DNA"/>
</dbReference>
<dbReference type="AlphaFoldDB" id="A0A1M6P1P2"/>
<keyword evidence="1" id="KW-0812">Transmembrane</keyword>
<evidence type="ECO:0000313" key="2">
    <source>
        <dbReference type="EMBL" id="SHJ34352.1"/>
    </source>
</evidence>
<proteinExistence type="predicted"/>
<keyword evidence="1" id="KW-0472">Membrane</keyword>
<gene>
    <name evidence="2" type="ORF">SAMN04488513_1041</name>
    <name evidence="3" type="ORF">SAMN04488513_11730</name>
</gene>